<dbReference type="CDD" id="cd03220">
    <property type="entry name" value="ABC_KpsT_Wzt"/>
    <property type="match status" value="1"/>
</dbReference>
<accession>A0A6N8THK8</accession>
<dbReference type="PANTHER" id="PTHR46743:SF2">
    <property type="entry name" value="TEICHOIC ACIDS EXPORT ATP-BINDING PROTEIN TAGH"/>
    <property type="match status" value="1"/>
</dbReference>
<comment type="caution">
    <text evidence="6">The sequence shown here is derived from an EMBL/GenBank/DDBJ whole genome shotgun (WGS) entry which is preliminary data.</text>
</comment>
<evidence type="ECO:0000256" key="4">
    <source>
        <dbReference type="ARBA" id="ARBA00022840"/>
    </source>
</evidence>
<dbReference type="SUPFAM" id="SSF52540">
    <property type="entry name" value="P-loop containing nucleoside triphosphate hydrolases"/>
    <property type="match status" value="1"/>
</dbReference>
<dbReference type="PROSITE" id="PS50893">
    <property type="entry name" value="ABC_TRANSPORTER_2"/>
    <property type="match status" value="1"/>
</dbReference>
<dbReference type="AlphaFoldDB" id="A0A6N8THK8"/>
<organism evidence="6 7">
    <name type="scientific">Shinella zoogloeoides</name>
    <name type="common">Crabtreella saccharophila</name>
    <dbReference type="NCBI Taxonomy" id="352475"/>
    <lineage>
        <taxon>Bacteria</taxon>
        <taxon>Pseudomonadati</taxon>
        <taxon>Pseudomonadota</taxon>
        <taxon>Alphaproteobacteria</taxon>
        <taxon>Hyphomicrobiales</taxon>
        <taxon>Rhizobiaceae</taxon>
        <taxon>Shinella</taxon>
    </lineage>
</organism>
<dbReference type="Gene3D" id="3.40.50.300">
    <property type="entry name" value="P-loop containing nucleotide triphosphate hydrolases"/>
    <property type="match status" value="1"/>
</dbReference>
<evidence type="ECO:0000313" key="7">
    <source>
        <dbReference type="Proteomes" id="UP000440304"/>
    </source>
</evidence>
<dbReference type="Gene3D" id="2.70.50.60">
    <property type="entry name" value="abc- transporter (atp binding component) like domain"/>
    <property type="match status" value="1"/>
</dbReference>
<protein>
    <submittedName>
        <fullName evidence="6">ATP-binding cassette domain-containing protein</fullName>
    </submittedName>
</protein>
<dbReference type="PANTHER" id="PTHR46743">
    <property type="entry name" value="TEICHOIC ACIDS EXPORT ATP-BINDING PROTEIN TAGH"/>
    <property type="match status" value="1"/>
</dbReference>
<evidence type="ECO:0000256" key="3">
    <source>
        <dbReference type="ARBA" id="ARBA00022741"/>
    </source>
</evidence>
<evidence type="ECO:0000256" key="2">
    <source>
        <dbReference type="ARBA" id="ARBA00022448"/>
    </source>
</evidence>
<dbReference type="RefSeq" id="WP_160787943.1">
    <property type="nucleotide sequence ID" value="NZ_CP086610.1"/>
</dbReference>
<dbReference type="InterPro" id="IPR015860">
    <property type="entry name" value="ABC_transpr_TagH-like"/>
</dbReference>
<dbReference type="GO" id="GO:0140359">
    <property type="term" value="F:ABC-type transporter activity"/>
    <property type="evidence" value="ECO:0007669"/>
    <property type="project" value="InterPro"/>
</dbReference>
<evidence type="ECO:0000313" key="6">
    <source>
        <dbReference type="EMBL" id="MXO02722.1"/>
    </source>
</evidence>
<reference evidence="6 7" key="1">
    <citation type="submission" date="2019-12" db="EMBL/GenBank/DDBJ databases">
        <title>Shinella granuli gen. nov., sp. nov., and proposal of the reclassification of Zoogloea ramigera ATCC 19623 as Shinella zoogloeoides sp. nov.</title>
        <authorList>
            <person name="Gao J."/>
        </authorList>
    </citation>
    <scope>NUCLEOTIDE SEQUENCE [LARGE SCALE GENOMIC DNA]</scope>
    <source>
        <strain evidence="6 7">DSM 287</strain>
    </source>
</reference>
<dbReference type="GO" id="GO:0016887">
    <property type="term" value="F:ATP hydrolysis activity"/>
    <property type="evidence" value="ECO:0007669"/>
    <property type="project" value="InterPro"/>
</dbReference>
<dbReference type="InterPro" id="IPR003593">
    <property type="entry name" value="AAA+_ATPase"/>
</dbReference>
<dbReference type="InterPro" id="IPR003439">
    <property type="entry name" value="ABC_transporter-like_ATP-bd"/>
</dbReference>
<dbReference type="InterPro" id="IPR029439">
    <property type="entry name" value="Wzt_C"/>
</dbReference>
<keyword evidence="4 6" id="KW-0067">ATP-binding</keyword>
<dbReference type="Proteomes" id="UP000440304">
    <property type="component" value="Unassembled WGS sequence"/>
</dbReference>
<name>A0A6N8THK8_SHIZO</name>
<sequence>MSDPIISLQDVSKHYRLFSSKGWRVLNALGVAVPRESARDFWALRDVNLTMKRGERVGLIGRNGAGKSTLLKLIAGLIRPSGGSLRVAGRVTALMELGTGFHPDLTGMQNVRASLAYLGLTGRASETKTGEIIEFAELGDFIHQPFRTYSAGMQARLTFTVATSVRPDILIVDEILGAGDAYFSIKAAGRMQEMTSAGATLILVSHDLASVQMMCDRAAWIDRGRLVAEGDTLTLCKSYMGAVRRQEDMRLKASGSGINPDAAEKGPDKTILTGRFVTGAPSAPKKRHSIRSLRLSFSGQEQACLRLGDARDNDSAEAIYLLDAPGFTNWSPPRIGNDKVVWRDFSDEKGRYLHAPFAINLPTSHAISGPVYLDIEHAVADGEEVRVEILSGETYSTVATLSPDYDSAWNMERISLPRELLGLPESPAEDAASARNDDHIVDGDSYGEGGVKIQTVSFFSLEDEQKEERRAFLCGEDATIEINWEADIEIESCRIVVAIYRMDGRCAAQIVSSPSSRSAGRHRDQVTLSPVRLGAMEYIVSVGIFKNLQDEHRHGAEPLHVLDRRFRLKVMTQPGASLEVGEFFHDAVWQRFIT</sequence>
<dbReference type="OrthoDB" id="9778870at2"/>
<comment type="similarity">
    <text evidence="1">Belongs to the ABC transporter superfamily.</text>
</comment>
<dbReference type="CDD" id="cd10147">
    <property type="entry name" value="Wzt_C-like"/>
    <property type="match status" value="1"/>
</dbReference>
<dbReference type="SMART" id="SM00382">
    <property type="entry name" value="AAA"/>
    <property type="match status" value="1"/>
</dbReference>
<evidence type="ECO:0000259" key="5">
    <source>
        <dbReference type="PROSITE" id="PS50893"/>
    </source>
</evidence>
<dbReference type="Pfam" id="PF00005">
    <property type="entry name" value="ABC_tran"/>
    <property type="match status" value="1"/>
</dbReference>
<keyword evidence="3" id="KW-0547">Nucleotide-binding</keyword>
<evidence type="ECO:0000256" key="1">
    <source>
        <dbReference type="ARBA" id="ARBA00005417"/>
    </source>
</evidence>
<dbReference type="GO" id="GO:0016020">
    <property type="term" value="C:membrane"/>
    <property type="evidence" value="ECO:0007669"/>
    <property type="project" value="InterPro"/>
</dbReference>
<feature type="domain" description="ABC transporter" evidence="5">
    <location>
        <begin position="6"/>
        <end position="248"/>
    </location>
</feature>
<gene>
    <name evidence="6" type="ORF">GR156_20625</name>
</gene>
<dbReference type="InterPro" id="IPR027417">
    <property type="entry name" value="P-loop_NTPase"/>
</dbReference>
<proteinExistence type="inferred from homology"/>
<keyword evidence="2" id="KW-0813">Transport</keyword>
<dbReference type="Pfam" id="PF14524">
    <property type="entry name" value="Wzt_C"/>
    <property type="match status" value="1"/>
</dbReference>
<dbReference type="EMBL" id="WUML01000029">
    <property type="protein sequence ID" value="MXO02722.1"/>
    <property type="molecule type" value="Genomic_DNA"/>
</dbReference>
<dbReference type="GO" id="GO:0005524">
    <property type="term" value="F:ATP binding"/>
    <property type="evidence" value="ECO:0007669"/>
    <property type="project" value="UniProtKB-KW"/>
</dbReference>
<dbReference type="InterPro" id="IPR050683">
    <property type="entry name" value="Bact_Polysacc_Export_ATP-bd"/>
</dbReference>